<gene>
    <name evidence="12" type="ORF">N306_02140</name>
</gene>
<evidence type="ECO:0000256" key="10">
    <source>
        <dbReference type="SAM" id="MobiDB-lite"/>
    </source>
</evidence>
<keyword evidence="6" id="KW-0966">Cell projection</keyword>
<dbReference type="InterPro" id="IPR000210">
    <property type="entry name" value="BTB/POZ_dom"/>
</dbReference>
<dbReference type="AlphaFoldDB" id="A0A091VZH6"/>
<dbReference type="Pfam" id="PF02214">
    <property type="entry name" value="BTB_2"/>
    <property type="match status" value="1"/>
</dbReference>
<evidence type="ECO:0000256" key="7">
    <source>
        <dbReference type="ARBA" id="ARBA00034100"/>
    </source>
</evidence>
<evidence type="ECO:0000313" key="12">
    <source>
        <dbReference type="EMBL" id="KFR08195.1"/>
    </source>
</evidence>
<evidence type="ECO:0000256" key="3">
    <source>
        <dbReference type="ARBA" id="ARBA00023018"/>
    </source>
</evidence>
<keyword evidence="3" id="KW-0770">Synapse</keyword>
<evidence type="ECO:0000256" key="2">
    <source>
        <dbReference type="ARBA" id="ARBA00022553"/>
    </source>
</evidence>
<evidence type="ECO:0000256" key="6">
    <source>
        <dbReference type="ARBA" id="ARBA00023273"/>
    </source>
</evidence>
<keyword evidence="13" id="KW-1185">Reference proteome</keyword>
<organism evidence="12 13">
    <name type="scientific">Opisthocomus hoazin</name>
    <name type="common">Hoatzin</name>
    <name type="synonym">Phasianus hoazin</name>
    <dbReference type="NCBI Taxonomy" id="30419"/>
    <lineage>
        <taxon>Eukaryota</taxon>
        <taxon>Metazoa</taxon>
        <taxon>Chordata</taxon>
        <taxon>Craniata</taxon>
        <taxon>Vertebrata</taxon>
        <taxon>Euteleostomi</taxon>
        <taxon>Archelosauria</taxon>
        <taxon>Archosauria</taxon>
        <taxon>Dinosauria</taxon>
        <taxon>Saurischia</taxon>
        <taxon>Theropoda</taxon>
        <taxon>Coelurosauria</taxon>
        <taxon>Aves</taxon>
        <taxon>Neognathae</taxon>
        <taxon>Neoaves</taxon>
        <taxon>Opisthocomiformes</taxon>
        <taxon>Opisthocomidae</taxon>
        <taxon>Opisthocomus</taxon>
    </lineage>
</organism>
<dbReference type="Pfam" id="PF23110">
    <property type="entry name" value="H1_KCTD8_12_16"/>
    <property type="match status" value="1"/>
</dbReference>
<reference evidence="12 13" key="1">
    <citation type="submission" date="2014-04" db="EMBL/GenBank/DDBJ databases">
        <title>Genome evolution of avian class.</title>
        <authorList>
            <person name="Zhang G."/>
            <person name="Li C."/>
        </authorList>
    </citation>
    <scope>NUCLEOTIDE SEQUENCE [LARGE SCALE GENOMIC DNA]</scope>
    <source>
        <strain evidence="12">BGI_N306</strain>
    </source>
</reference>
<dbReference type="EMBL" id="KK734459">
    <property type="protein sequence ID" value="KFR08195.1"/>
    <property type="molecule type" value="Genomic_DNA"/>
</dbReference>
<feature type="domain" description="BTB" evidence="11">
    <location>
        <begin position="3"/>
        <end position="108"/>
    </location>
</feature>
<keyword evidence="4" id="KW-0472">Membrane</keyword>
<dbReference type="Gene3D" id="3.30.710.10">
    <property type="entry name" value="Potassium Channel Kv1.1, Chain A"/>
    <property type="match status" value="1"/>
</dbReference>
<dbReference type="GO" id="GO:0008277">
    <property type="term" value="P:regulation of G protein-coupled receptor signaling pathway"/>
    <property type="evidence" value="ECO:0007669"/>
    <property type="project" value="TreeGrafter"/>
</dbReference>
<dbReference type="InterPro" id="IPR057093">
    <property type="entry name" value="H1_KCTD8_12_16"/>
</dbReference>
<dbReference type="GO" id="GO:0043235">
    <property type="term" value="C:receptor complex"/>
    <property type="evidence" value="ECO:0007669"/>
    <property type="project" value="TreeGrafter"/>
</dbReference>
<dbReference type="InterPro" id="IPR011333">
    <property type="entry name" value="SKP1/BTB/POZ_sf"/>
</dbReference>
<dbReference type="SUPFAM" id="SSF54695">
    <property type="entry name" value="POZ domain"/>
    <property type="match status" value="1"/>
</dbReference>
<evidence type="ECO:0000256" key="8">
    <source>
        <dbReference type="ARBA" id="ARBA00034111"/>
    </source>
</evidence>
<protein>
    <submittedName>
        <fullName evidence="12">BTB/POZ domain-containing protein KCTD16</fullName>
    </submittedName>
</protein>
<keyword evidence="1" id="KW-1003">Cell membrane</keyword>
<accession>A0A091VZH6</accession>
<evidence type="ECO:0000313" key="13">
    <source>
        <dbReference type="Proteomes" id="UP000053605"/>
    </source>
</evidence>
<comment type="subcellular location">
    <subcellularLocation>
        <location evidence="7">Postsynaptic cell membrane</location>
    </subcellularLocation>
    <subcellularLocation>
        <location evidence="8">Presynaptic cell membrane</location>
    </subcellularLocation>
</comment>
<dbReference type="GO" id="GO:0045211">
    <property type="term" value="C:postsynaptic membrane"/>
    <property type="evidence" value="ECO:0007669"/>
    <property type="project" value="UniProtKB-SubCell"/>
</dbReference>
<feature type="non-terminal residue" evidence="12">
    <location>
        <position position="1"/>
    </location>
</feature>
<dbReference type="PhylomeDB" id="A0A091VZH6"/>
<dbReference type="PANTHER" id="PTHR14499">
    <property type="entry name" value="POTASSIUM CHANNEL TETRAMERIZATION DOMAIN-CONTAINING"/>
    <property type="match status" value="1"/>
</dbReference>
<dbReference type="FunFam" id="3.30.710.10:FF:000031">
    <property type="entry name" value="BTB/POZ domain-containing protein KCTD16"/>
    <property type="match status" value="1"/>
</dbReference>
<evidence type="ECO:0000259" key="11">
    <source>
        <dbReference type="SMART" id="SM00225"/>
    </source>
</evidence>
<sequence>FPEVVELNVGGQVYFTRHSTLVGTPHSLLWKMFTPKRDTANDLAKDSKGRFFIDRDGFLFRYILDYLRDKQVVLPDHFPEKGRLKREAEYFQLPDLVKLLTPDDSKQSPDDYCHSDYEEVSQGSDTRICPPSSLLPPDRKWGFITIGYRGSCTVGRESQADAKFRRVPRILVCGRIALVKEVFGESLNESRDPDRAPERYTSRFYLKFKHLERAFDMLSECGFHMVACNSSVTASFVNQYTDDKVWSSYTEYVFYPHPSHKCLQEDDHEARLSSSPLSRITAAGQASSCERKSQAARCRNREISEALFRGSRHQRPNIQTLDRPAKKGPVQLLQQSEIRRKSDLLRTLTSGSRESNSSKKKAVKEKLSIEEELEKCIQDFLKIKIPDRFPERKHPWQSELLRKYHL</sequence>
<feature type="region of interest" description="Disordered" evidence="10">
    <location>
        <begin position="343"/>
        <end position="364"/>
    </location>
</feature>
<keyword evidence="2" id="KW-0597">Phosphoprotein</keyword>
<dbReference type="InterPro" id="IPR049903">
    <property type="entry name" value="H1_KCTD16"/>
</dbReference>
<name>A0A091VZH6_OPIHO</name>
<evidence type="ECO:0000256" key="9">
    <source>
        <dbReference type="ARBA" id="ARBA00057758"/>
    </source>
</evidence>
<dbReference type="GO" id="GO:0051260">
    <property type="term" value="P:protein homooligomerization"/>
    <property type="evidence" value="ECO:0007669"/>
    <property type="project" value="InterPro"/>
</dbReference>
<keyword evidence="5" id="KW-0628">Postsynaptic cell membrane</keyword>
<dbReference type="SMART" id="SM00225">
    <property type="entry name" value="BTB"/>
    <property type="match status" value="1"/>
</dbReference>
<evidence type="ECO:0000256" key="1">
    <source>
        <dbReference type="ARBA" id="ARBA00022475"/>
    </source>
</evidence>
<comment type="function">
    <text evidence="9">Auxiliary subunit of GABA-B receptors that determine the pharmacology and kinetics of the receptor response. Increases agonist potency and markedly alter the G-protein signaling of the receptors by accelerating onset and promoting desensitization.</text>
</comment>
<dbReference type="CDD" id="cd18398">
    <property type="entry name" value="BTB_POZ_KCTD16"/>
    <property type="match status" value="1"/>
</dbReference>
<dbReference type="CDD" id="cd22219">
    <property type="entry name" value="H1_KCTD16"/>
    <property type="match status" value="1"/>
</dbReference>
<dbReference type="Proteomes" id="UP000053605">
    <property type="component" value="Unassembled WGS sequence"/>
</dbReference>
<evidence type="ECO:0000256" key="4">
    <source>
        <dbReference type="ARBA" id="ARBA00023136"/>
    </source>
</evidence>
<dbReference type="PANTHER" id="PTHR14499:SF28">
    <property type="entry name" value="BTB_POZ DOMAIN-CONTAINING PROTEIN KCTD16"/>
    <property type="match status" value="1"/>
</dbReference>
<dbReference type="STRING" id="30419.A0A091VZH6"/>
<dbReference type="GO" id="GO:0042734">
    <property type="term" value="C:presynaptic membrane"/>
    <property type="evidence" value="ECO:0007669"/>
    <property type="project" value="UniProtKB-SubCell"/>
</dbReference>
<dbReference type="InterPro" id="IPR003131">
    <property type="entry name" value="T1-type_BTB"/>
</dbReference>
<proteinExistence type="predicted"/>
<feature type="non-terminal residue" evidence="12">
    <location>
        <position position="406"/>
    </location>
</feature>
<evidence type="ECO:0000256" key="5">
    <source>
        <dbReference type="ARBA" id="ARBA00023257"/>
    </source>
</evidence>